<dbReference type="PANTHER" id="PTHR34700:SF4">
    <property type="entry name" value="PHAGE-LIKE ELEMENT PBSX PROTEIN XKDP"/>
    <property type="match status" value="1"/>
</dbReference>
<organism evidence="2 3">
    <name type="scientific">Curtobacterium poinsettiae</name>
    <dbReference type="NCBI Taxonomy" id="159612"/>
    <lineage>
        <taxon>Bacteria</taxon>
        <taxon>Bacillati</taxon>
        <taxon>Actinomycetota</taxon>
        <taxon>Actinomycetes</taxon>
        <taxon>Micrococcales</taxon>
        <taxon>Microbacteriaceae</taxon>
        <taxon>Curtobacterium</taxon>
    </lineage>
</organism>
<protein>
    <submittedName>
        <fullName evidence="2">LysM peptidoglycan-binding domain-containing protein</fullName>
    </submittedName>
</protein>
<feature type="domain" description="LysM" evidence="1">
    <location>
        <begin position="6"/>
        <end position="54"/>
    </location>
</feature>
<dbReference type="Pfam" id="PF01476">
    <property type="entry name" value="LysM"/>
    <property type="match status" value="1"/>
</dbReference>
<dbReference type="SMART" id="SM00257">
    <property type="entry name" value="LysM"/>
    <property type="match status" value="1"/>
</dbReference>
<dbReference type="EMBL" id="CP106879">
    <property type="protein sequence ID" value="UYC82577.1"/>
    <property type="molecule type" value="Genomic_DNA"/>
</dbReference>
<dbReference type="KEGG" id="cpoi:OE229_04240"/>
<dbReference type="Proteomes" id="UP001062223">
    <property type="component" value="Chromosome"/>
</dbReference>
<sequence length="56" mass="5960">MKTSGKTYTIASGDTLDTISTKLGIEGGWKQLWAANTSTIDDANLIYAGQELQLPA</sequence>
<reference evidence="2" key="1">
    <citation type="submission" date="2022-09" db="EMBL/GenBank/DDBJ databases">
        <title>Taxonomy of Curtobacterium flaccumfaciens.</title>
        <authorList>
            <person name="Osdaghi E."/>
            <person name="Taghavi S.M."/>
            <person name="Hamidizade M."/>
            <person name="Abachi H."/>
            <person name="Fazliarab A."/>
            <person name="Baeyen S."/>
            <person name="Portier P."/>
            <person name="Van Vaerenbergh J."/>
            <person name="Jacques M.-A."/>
        </authorList>
    </citation>
    <scope>NUCLEOTIDE SEQUENCE</scope>
    <source>
        <strain evidence="2">AGQB46</strain>
    </source>
</reference>
<name>A0A9Q9PBT3_9MICO</name>
<dbReference type="InterPro" id="IPR052196">
    <property type="entry name" value="Bact_Kbp"/>
</dbReference>
<evidence type="ECO:0000313" key="2">
    <source>
        <dbReference type="EMBL" id="UYC82577.1"/>
    </source>
</evidence>
<dbReference type="Gene3D" id="3.10.350.10">
    <property type="entry name" value="LysM domain"/>
    <property type="match status" value="1"/>
</dbReference>
<accession>A0A9Q9PBT3</accession>
<dbReference type="PROSITE" id="PS51782">
    <property type="entry name" value="LYSM"/>
    <property type="match status" value="1"/>
</dbReference>
<proteinExistence type="predicted"/>
<evidence type="ECO:0000313" key="3">
    <source>
        <dbReference type="Proteomes" id="UP001062223"/>
    </source>
</evidence>
<dbReference type="CDD" id="cd00118">
    <property type="entry name" value="LysM"/>
    <property type="match status" value="1"/>
</dbReference>
<gene>
    <name evidence="2" type="ORF">OE229_04240</name>
</gene>
<dbReference type="InterPro" id="IPR018392">
    <property type="entry name" value="LysM"/>
</dbReference>
<evidence type="ECO:0000259" key="1">
    <source>
        <dbReference type="PROSITE" id="PS51782"/>
    </source>
</evidence>
<dbReference type="InterPro" id="IPR036779">
    <property type="entry name" value="LysM_dom_sf"/>
</dbReference>
<dbReference type="AlphaFoldDB" id="A0A9Q9PBT3"/>
<dbReference type="PANTHER" id="PTHR34700">
    <property type="entry name" value="POTASSIUM BINDING PROTEIN KBP"/>
    <property type="match status" value="1"/>
</dbReference>
<dbReference type="SUPFAM" id="SSF54106">
    <property type="entry name" value="LysM domain"/>
    <property type="match status" value="1"/>
</dbReference>